<dbReference type="InterPro" id="IPR046347">
    <property type="entry name" value="bZIP_sf"/>
</dbReference>
<proteinExistence type="predicted"/>
<dbReference type="PANTHER" id="PTHR13690:SF80">
    <property type="entry name" value="BZIP TRANSCRIPTION FACTOR FAMILY PROTEIN-RELATED"/>
    <property type="match status" value="1"/>
</dbReference>
<dbReference type="PANTHER" id="PTHR13690">
    <property type="entry name" value="TRANSCRIPTION FACTOR POSF21-RELATED"/>
    <property type="match status" value="1"/>
</dbReference>
<dbReference type="SMART" id="SM00338">
    <property type="entry name" value="BRLZ"/>
    <property type="match status" value="1"/>
</dbReference>
<accession>A0A7J0GHY7</accession>
<dbReference type="SUPFAM" id="SSF57959">
    <property type="entry name" value="Leucine zipper domain"/>
    <property type="match status" value="1"/>
</dbReference>
<evidence type="ECO:0000256" key="1">
    <source>
        <dbReference type="ARBA" id="ARBA00004123"/>
    </source>
</evidence>
<feature type="domain" description="BZIP" evidence="6">
    <location>
        <begin position="89"/>
        <end position="152"/>
    </location>
</feature>
<dbReference type="CDD" id="cd14703">
    <property type="entry name" value="bZIP_plant_RF2"/>
    <property type="match status" value="1"/>
</dbReference>
<dbReference type="GO" id="GO:0005634">
    <property type="term" value="C:nucleus"/>
    <property type="evidence" value="ECO:0007669"/>
    <property type="project" value="UniProtKB-SubCell"/>
</dbReference>
<reference evidence="7 8" key="1">
    <citation type="submission" date="2019-07" db="EMBL/GenBank/DDBJ databases">
        <title>De Novo Assembly of kiwifruit Actinidia rufa.</title>
        <authorList>
            <person name="Sugita-Konishi S."/>
            <person name="Sato K."/>
            <person name="Mori E."/>
            <person name="Abe Y."/>
            <person name="Kisaki G."/>
            <person name="Hamano K."/>
            <person name="Suezawa K."/>
            <person name="Otani M."/>
            <person name="Fukuda T."/>
            <person name="Manabe T."/>
            <person name="Gomi K."/>
            <person name="Tabuchi M."/>
            <person name="Akimitsu K."/>
            <person name="Kataoka I."/>
        </authorList>
    </citation>
    <scope>NUCLEOTIDE SEQUENCE [LARGE SCALE GENOMIC DNA]</scope>
    <source>
        <strain evidence="8">cv. Fuchu</strain>
    </source>
</reference>
<evidence type="ECO:0000259" key="6">
    <source>
        <dbReference type="PROSITE" id="PS50217"/>
    </source>
</evidence>
<evidence type="ECO:0000256" key="3">
    <source>
        <dbReference type="ARBA" id="ARBA00023125"/>
    </source>
</evidence>
<dbReference type="GO" id="GO:0003700">
    <property type="term" value="F:DNA-binding transcription factor activity"/>
    <property type="evidence" value="ECO:0007669"/>
    <property type="project" value="InterPro"/>
</dbReference>
<comment type="subcellular location">
    <subcellularLocation>
        <location evidence="1">Nucleus</location>
    </subcellularLocation>
</comment>
<dbReference type="Gene3D" id="1.20.5.170">
    <property type="match status" value="1"/>
</dbReference>
<keyword evidence="4" id="KW-0804">Transcription</keyword>
<dbReference type="InterPro" id="IPR004827">
    <property type="entry name" value="bZIP"/>
</dbReference>
<keyword evidence="2" id="KW-0805">Transcription regulation</keyword>
<dbReference type="Proteomes" id="UP000585474">
    <property type="component" value="Unassembled WGS sequence"/>
</dbReference>
<dbReference type="InterPro" id="IPR044759">
    <property type="entry name" value="bZIP_RF2"/>
</dbReference>
<comment type="caution">
    <text evidence="7">The sequence shown here is derived from an EMBL/GenBank/DDBJ whole genome shotgun (WGS) entry which is preliminary data.</text>
</comment>
<dbReference type="Pfam" id="PF00170">
    <property type="entry name" value="bZIP_1"/>
    <property type="match status" value="1"/>
</dbReference>
<sequence>MNGAGFSFAIEKREGVKMGGDISLTAQHFRSVSMNSFMENMNFADESQKLPLSLGTGWTRAEKDYGELSGFELKKIMANEKLAEIALSDPKLAKRILANRQLAARSKERKMRYISELEHKVLTLQAEATTLSTQLKVLHGESAGLSSQNKELKFSLQVTEQQAKLRDALNEVLAMEVQRLKLATGELRRDVRPDDGLVQQYSVTSPLFGMQN</sequence>
<evidence type="ECO:0000256" key="5">
    <source>
        <dbReference type="ARBA" id="ARBA00023242"/>
    </source>
</evidence>
<protein>
    <submittedName>
        <fullName evidence="7">Basic-leucine zipper (BZIP) transcription factor family protein</fullName>
    </submittedName>
</protein>
<evidence type="ECO:0000256" key="4">
    <source>
        <dbReference type="ARBA" id="ARBA00023163"/>
    </source>
</evidence>
<dbReference type="PROSITE" id="PS50217">
    <property type="entry name" value="BZIP"/>
    <property type="match status" value="1"/>
</dbReference>
<dbReference type="OrthoDB" id="1435597at2759"/>
<evidence type="ECO:0000256" key="2">
    <source>
        <dbReference type="ARBA" id="ARBA00023015"/>
    </source>
</evidence>
<organism evidence="7 8">
    <name type="scientific">Actinidia rufa</name>
    <dbReference type="NCBI Taxonomy" id="165716"/>
    <lineage>
        <taxon>Eukaryota</taxon>
        <taxon>Viridiplantae</taxon>
        <taxon>Streptophyta</taxon>
        <taxon>Embryophyta</taxon>
        <taxon>Tracheophyta</taxon>
        <taxon>Spermatophyta</taxon>
        <taxon>Magnoliopsida</taxon>
        <taxon>eudicotyledons</taxon>
        <taxon>Gunneridae</taxon>
        <taxon>Pentapetalae</taxon>
        <taxon>asterids</taxon>
        <taxon>Ericales</taxon>
        <taxon>Actinidiaceae</taxon>
        <taxon>Actinidia</taxon>
    </lineage>
</organism>
<dbReference type="EMBL" id="BJWL01000021">
    <property type="protein sequence ID" value="GFZ10395.1"/>
    <property type="molecule type" value="Genomic_DNA"/>
</dbReference>
<evidence type="ECO:0000313" key="8">
    <source>
        <dbReference type="Proteomes" id="UP000585474"/>
    </source>
</evidence>
<name>A0A7J0GHY7_9ERIC</name>
<evidence type="ECO:0000313" key="7">
    <source>
        <dbReference type="EMBL" id="GFZ10395.1"/>
    </source>
</evidence>
<gene>
    <name evidence="7" type="ORF">Acr_21g0009940</name>
</gene>
<dbReference type="GO" id="GO:0003677">
    <property type="term" value="F:DNA binding"/>
    <property type="evidence" value="ECO:0007669"/>
    <property type="project" value="UniProtKB-KW"/>
</dbReference>
<keyword evidence="8" id="KW-1185">Reference proteome</keyword>
<keyword evidence="3" id="KW-0238">DNA-binding</keyword>
<keyword evidence="5" id="KW-0539">Nucleus</keyword>
<dbReference type="AlphaFoldDB" id="A0A7J0GHY7"/>